<organism evidence="4 5">
    <name type="scientific">Mediterraneibacter gnavus (strain ATCC 29149 / DSM 114966 / JCM 6515 / VPI C7-9)</name>
    <name type="common">Ruminococcus gnavus</name>
    <dbReference type="NCBI Taxonomy" id="411470"/>
    <lineage>
        <taxon>Bacteria</taxon>
        <taxon>Bacillati</taxon>
        <taxon>Bacillota</taxon>
        <taxon>Clostridia</taxon>
        <taxon>Lachnospirales</taxon>
        <taxon>Lachnospiraceae</taxon>
        <taxon>Mediterraneibacter</taxon>
    </lineage>
</organism>
<feature type="binding site" evidence="3">
    <location>
        <position position="225"/>
    </location>
    <ligand>
        <name>Zn(2+)</name>
        <dbReference type="ChEBI" id="CHEBI:29105"/>
        <label>1</label>
        <note>catalytic</note>
    </ligand>
</feature>
<dbReference type="PROSITE" id="PS00602">
    <property type="entry name" value="ALDOLASE_CLASS_II_1"/>
    <property type="match status" value="1"/>
</dbReference>
<dbReference type="GO" id="GO:0008270">
    <property type="term" value="F:zinc ion binding"/>
    <property type="evidence" value="ECO:0007669"/>
    <property type="project" value="InterPro"/>
</dbReference>
<dbReference type="Gene3D" id="3.20.20.70">
    <property type="entry name" value="Aldolase class I"/>
    <property type="match status" value="1"/>
</dbReference>
<dbReference type="InterPro" id="IPR013785">
    <property type="entry name" value="Aldolase_TIM"/>
</dbReference>
<keyword evidence="3" id="KW-0479">Metal-binding</keyword>
<keyword evidence="3" id="KW-0862">Zinc</keyword>
<protein>
    <submittedName>
        <fullName evidence="4">Ketose-bisphosphate aldolase</fullName>
    </submittedName>
</protein>
<dbReference type="PROSITE" id="PS00806">
    <property type="entry name" value="ALDOLASE_CLASS_II_2"/>
    <property type="match status" value="1"/>
</dbReference>
<evidence type="ECO:0000313" key="4">
    <source>
        <dbReference type="EMBL" id="EDN78641.1"/>
    </source>
</evidence>
<dbReference type="PANTHER" id="PTHR30304">
    <property type="entry name" value="D-TAGATOSE-1,6-BISPHOSPHATE ALDOLASE"/>
    <property type="match status" value="1"/>
</dbReference>
<sequence length="330" mass="35891">MPIYAGTDFSVPVFQFSLQKRLTIFFLYSTIISQNRNVSVKEKEERDMPLVTSEKMLSDAQKGGYAVGAFNVENMEMAKAVIAAAEEMRSPVMLQTTPSTVKYGSLETFAAIVKAEASKTDIPVCLHLDHGNSFELAVQAMKAGYTSVMIDGSHETFEENVALTKKVVEVANAYGVPVEAELGKVGGKEDDLEAEADHNTDPEEAKEFVERTGVSSLAIAIGTAHGFYAGTPVLDKERVSDCKKVVSVPLVLHGASGLSEEDVVECVQRGMCKVNFATELRVAYTDAEKQLLKENPETFDPKKLGIAAMKAVKEQTILRMKMCGCTGKVQ</sequence>
<dbReference type="GO" id="GO:0005975">
    <property type="term" value="P:carbohydrate metabolic process"/>
    <property type="evidence" value="ECO:0007669"/>
    <property type="project" value="InterPro"/>
</dbReference>
<feature type="binding site" evidence="3">
    <location>
        <position position="130"/>
    </location>
    <ligand>
        <name>Zn(2+)</name>
        <dbReference type="ChEBI" id="CHEBI:29105"/>
        <label>1</label>
        <note>catalytic</note>
    </ligand>
</feature>
<dbReference type="EMBL" id="AAYG02000009">
    <property type="protein sequence ID" value="EDN78641.1"/>
    <property type="molecule type" value="Genomic_DNA"/>
</dbReference>
<gene>
    <name evidence="4" type="ORF">RUMGNA_01051</name>
</gene>
<dbReference type="CDD" id="cd00947">
    <property type="entry name" value="TBP_aldolase_IIB"/>
    <property type="match status" value="1"/>
</dbReference>
<name>A7B0H5_MEDG7</name>
<feature type="binding site" evidence="3">
    <location>
        <position position="253"/>
    </location>
    <ligand>
        <name>Zn(2+)</name>
        <dbReference type="ChEBI" id="CHEBI:29105"/>
        <label>1</label>
        <note>catalytic</note>
    </ligand>
</feature>
<dbReference type="AlphaFoldDB" id="A7B0H5"/>
<dbReference type="Pfam" id="PF01116">
    <property type="entry name" value="F_bP_aldolase"/>
    <property type="match status" value="1"/>
</dbReference>
<feature type="binding site" evidence="2">
    <location>
        <position position="226"/>
    </location>
    <ligand>
        <name>dihydroxyacetone phosphate</name>
        <dbReference type="ChEBI" id="CHEBI:57642"/>
    </ligand>
</feature>
<evidence type="ECO:0000256" key="1">
    <source>
        <dbReference type="PIRSR" id="PIRSR001359-1"/>
    </source>
</evidence>
<dbReference type="InterPro" id="IPR000771">
    <property type="entry name" value="FBA_II"/>
</dbReference>
<comment type="caution">
    <text evidence="4">The sequence shown here is derived from an EMBL/GenBank/DDBJ whole genome shotgun (WGS) entry which is preliminary data.</text>
</comment>
<evidence type="ECO:0000313" key="5">
    <source>
        <dbReference type="Proteomes" id="UP000004410"/>
    </source>
</evidence>
<dbReference type="eggNOG" id="COG0191">
    <property type="taxonomic scope" value="Bacteria"/>
</dbReference>
<dbReference type="PaxDb" id="411470-RUMGNA_01051"/>
<comment type="cofactor">
    <cofactor evidence="3">
        <name>Zn(2+)</name>
        <dbReference type="ChEBI" id="CHEBI:29105"/>
    </cofactor>
    <text evidence="3">Binds 2 Zn(2+) ions per subunit. One is catalytic and the other provides a structural contribution.</text>
</comment>
<feature type="active site" description="Proton donor" evidence="1">
    <location>
        <position position="129"/>
    </location>
</feature>
<dbReference type="PANTHER" id="PTHR30304:SF0">
    <property type="entry name" value="D-TAGATOSE-1,6-BISPHOSPHATE ALDOLASE SUBUNIT GATY-RELATED"/>
    <property type="match status" value="1"/>
</dbReference>
<dbReference type="Proteomes" id="UP000004410">
    <property type="component" value="Unassembled WGS sequence"/>
</dbReference>
<dbReference type="NCBIfam" id="TIGR00167">
    <property type="entry name" value="cbbA"/>
    <property type="match status" value="1"/>
</dbReference>
<accession>A7B0H5</accession>
<proteinExistence type="predicted"/>
<dbReference type="SUPFAM" id="SSF51569">
    <property type="entry name" value="Aldolase"/>
    <property type="match status" value="1"/>
</dbReference>
<feature type="binding site" evidence="3">
    <location>
        <position position="181"/>
    </location>
    <ligand>
        <name>Zn(2+)</name>
        <dbReference type="ChEBI" id="CHEBI:29105"/>
        <label>2</label>
    </ligand>
</feature>
<feature type="binding site" evidence="3">
    <location>
        <position position="151"/>
    </location>
    <ligand>
        <name>Zn(2+)</name>
        <dbReference type="ChEBI" id="CHEBI:29105"/>
        <label>2</label>
    </ligand>
</feature>
<dbReference type="GO" id="GO:0016832">
    <property type="term" value="F:aldehyde-lyase activity"/>
    <property type="evidence" value="ECO:0007669"/>
    <property type="project" value="InterPro"/>
</dbReference>
<dbReference type="InterPro" id="IPR050246">
    <property type="entry name" value="Class_II_FBP_aldolase"/>
</dbReference>
<evidence type="ECO:0000256" key="2">
    <source>
        <dbReference type="PIRSR" id="PIRSR001359-2"/>
    </source>
</evidence>
<feature type="binding site" evidence="2">
    <location>
        <begin position="275"/>
        <end position="278"/>
    </location>
    <ligand>
        <name>dihydroxyacetone phosphate</name>
        <dbReference type="ChEBI" id="CHEBI:57642"/>
    </ligand>
</feature>
<reference evidence="4 5" key="2">
    <citation type="submission" date="2007-06" db="EMBL/GenBank/DDBJ databases">
        <title>Draft genome sequence of Ruminococcus gnavus (ATCC 29149).</title>
        <authorList>
            <person name="Sudarsanam P."/>
            <person name="Ley R."/>
            <person name="Guruge J."/>
            <person name="Turnbaugh P.J."/>
            <person name="Mahowald M."/>
            <person name="Liep D."/>
            <person name="Gordon J."/>
        </authorList>
    </citation>
    <scope>NUCLEOTIDE SEQUENCE [LARGE SCALE GENOMIC DNA]</scope>
    <source>
        <strain evidence="4 5">ATCC 29149</strain>
    </source>
</reference>
<reference evidence="4 5" key="1">
    <citation type="submission" date="2007-04" db="EMBL/GenBank/DDBJ databases">
        <authorList>
            <person name="Fulton L."/>
            <person name="Clifton S."/>
            <person name="Fulton B."/>
            <person name="Xu J."/>
            <person name="Minx P."/>
            <person name="Pepin K.H."/>
            <person name="Johnson M."/>
            <person name="Thiruvilangam P."/>
            <person name="Bhonagiri V."/>
            <person name="Nash W.E."/>
            <person name="Mardis E.R."/>
            <person name="Wilson R.K."/>
        </authorList>
    </citation>
    <scope>NUCLEOTIDE SEQUENCE [LARGE SCALE GENOMIC DNA]</scope>
    <source>
        <strain evidence="4 5">ATCC 29149</strain>
    </source>
</reference>
<evidence type="ECO:0000256" key="3">
    <source>
        <dbReference type="PIRSR" id="PIRSR001359-3"/>
    </source>
</evidence>
<feature type="binding site" evidence="2">
    <location>
        <begin position="254"/>
        <end position="256"/>
    </location>
    <ligand>
        <name>dihydroxyacetone phosphate</name>
        <dbReference type="ChEBI" id="CHEBI:57642"/>
    </ligand>
</feature>
<dbReference type="PIRSF" id="PIRSF001359">
    <property type="entry name" value="F_bP_aldolase_II"/>
    <property type="match status" value="1"/>
</dbReference>